<comment type="caution">
    <text evidence="2">The sequence shown here is derived from an EMBL/GenBank/DDBJ whole genome shotgun (WGS) entry which is preliminary data.</text>
</comment>
<proteinExistence type="predicted"/>
<dbReference type="OrthoDB" id="2796951at2759"/>
<dbReference type="InterPro" id="IPR052974">
    <property type="entry name" value="GH79_Enzymes"/>
</dbReference>
<dbReference type="GeneID" id="27674376"/>
<keyword evidence="3" id="KW-1185">Reference proteome</keyword>
<evidence type="ECO:0000259" key="1">
    <source>
        <dbReference type="Pfam" id="PF16862"/>
    </source>
</evidence>
<dbReference type="AlphaFoldDB" id="A0A0A2I5Z8"/>
<feature type="domain" description="Beta-glucuronidase C-terminal" evidence="1">
    <location>
        <begin position="61"/>
        <end position="163"/>
    </location>
</feature>
<evidence type="ECO:0000313" key="2">
    <source>
        <dbReference type="EMBL" id="KGO61776.1"/>
    </source>
</evidence>
<dbReference type="VEuPathDB" id="FungiDB:PEXP_056000"/>
<dbReference type="PANTHER" id="PTHR36183:SF2">
    <property type="entry name" value="BETA-GLUCURONIDASE C-TERMINAL DOMAIN-CONTAINING PROTEIN"/>
    <property type="match status" value="1"/>
</dbReference>
<name>A0A0A2I5Z8_PENEN</name>
<organism evidence="2 3">
    <name type="scientific">Penicillium expansum</name>
    <name type="common">Blue mold rot fungus</name>
    <dbReference type="NCBI Taxonomy" id="27334"/>
    <lineage>
        <taxon>Eukaryota</taxon>
        <taxon>Fungi</taxon>
        <taxon>Dikarya</taxon>
        <taxon>Ascomycota</taxon>
        <taxon>Pezizomycotina</taxon>
        <taxon>Eurotiomycetes</taxon>
        <taxon>Eurotiomycetidae</taxon>
        <taxon>Eurotiales</taxon>
        <taxon>Aspergillaceae</taxon>
        <taxon>Penicillium</taxon>
    </lineage>
</organism>
<dbReference type="Proteomes" id="UP000030143">
    <property type="component" value="Unassembled WGS sequence"/>
</dbReference>
<gene>
    <name evidence="2" type="ORF">PEX2_016820</name>
</gene>
<sequence>MYYCSMGGRLLPMGCTEFQSNKQAPTTRAPYYGHITVASAIGSSSDTRVVKIPLPSDTESAYAVYRGGKLRKLAVLNLQPFHHTSSPRPSKSSRFQVPKGFAEAKVERLTASGSDSLGEITFARVSYDHDLQRGKPVIVDPRKEMAIIQDGTVNIMVPDSSAVPLTLK</sequence>
<dbReference type="InterPro" id="IPR031728">
    <property type="entry name" value="GlcAase_C"/>
</dbReference>
<dbReference type="Pfam" id="PF16862">
    <property type="entry name" value="Glyco_hydro_79C"/>
    <property type="match status" value="1"/>
</dbReference>
<reference evidence="2 3" key="1">
    <citation type="journal article" date="2015" name="Mol. Plant Microbe Interact.">
        <title>Genome, transcriptome, and functional analyses of Penicillium expansum provide new insights into secondary metabolism and pathogenicity.</title>
        <authorList>
            <person name="Ballester A.R."/>
            <person name="Marcet-Houben M."/>
            <person name="Levin E."/>
            <person name="Sela N."/>
            <person name="Selma-Lazaro C."/>
            <person name="Carmona L."/>
            <person name="Wisniewski M."/>
            <person name="Droby S."/>
            <person name="Gonzalez-Candelas L."/>
            <person name="Gabaldon T."/>
        </authorList>
    </citation>
    <scope>NUCLEOTIDE SEQUENCE [LARGE SCALE GENOMIC DNA]</scope>
    <source>
        <strain evidence="2 3">MD-8</strain>
    </source>
</reference>
<protein>
    <recommendedName>
        <fullName evidence="1">Beta-glucuronidase C-terminal domain-containing protein</fullName>
    </recommendedName>
</protein>
<dbReference type="Gene3D" id="2.60.40.1180">
    <property type="entry name" value="Golgi alpha-mannosidase II"/>
    <property type="match status" value="1"/>
</dbReference>
<dbReference type="InterPro" id="IPR013780">
    <property type="entry name" value="Glyco_hydro_b"/>
</dbReference>
<accession>A0A0A2I5Z8</accession>
<dbReference type="PANTHER" id="PTHR36183">
    <property type="entry name" value="BETA-GLUCURONIDASE"/>
    <property type="match status" value="1"/>
</dbReference>
<dbReference type="HOGENOM" id="CLU_1587061_0_0_1"/>
<evidence type="ECO:0000313" key="3">
    <source>
        <dbReference type="Proteomes" id="UP000030143"/>
    </source>
</evidence>
<dbReference type="RefSeq" id="XP_016602474.1">
    <property type="nucleotide sequence ID" value="XM_016738957.1"/>
</dbReference>
<dbReference type="EMBL" id="JQFZ01000029">
    <property type="protein sequence ID" value="KGO61776.1"/>
    <property type="molecule type" value="Genomic_DNA"/>
</dbReference>
<dbReference type="PhylomeDB" id="A0A0A2I5Z8"/>